<protein>
    <submittedName>
        <fullName evidence="1">Uncharacterized protein</fullName>
    </submittedName>
</protein>
<organism evidence="1 2">
    <name type="scientific">Dermacentor silvarum</name>
    <name type="common">Tick</name>
    <dbReference type="NCBI Taxonomy" id="543639"/>
    <lineage>
        <taxon>Eukaryota</taxon>
        <taxon>Metazoa</taxon>
        <taxon>Ecdysozoa</taxon>
        <taxon>Arthropoda</taxon>
        <taxon>Chelicerata</taxon>
        <taxon>Arachnida</taxon>
        <taxon>Acari</taxon>
        <taxon>Parasitiformes</taxon>
        <taxon>Ixodida</taxon>
        <taxon>Ixodoidea</taxon>
        <taxon>Ixodidae</taxon>
        <taxon>Rhipicephalinae</taxon>
        <taxon>Dermacentor</taxon>
    </lineage>
</organism>
<reference evidence="1" key="1">
    <citation type="submission" date="2020-05" db="EMBL/GenBank/DDBJ databases">
        <title>Large-scale comparative analyses of tick genomes elucidate their genetic diversity and vector capacities.</title>
        <authorList>
            <person name="Jia N."/>
            <person name="Wang J."/>
            <person name="Shi W."/>
            <person name="Du L."/>
            <person name="Sun Y."/>
            <person name="Zhan W."/>
            <person name="Jiang J."/>
            <person name="Wang Q."/>
            <person name="Zhang B."/>
            <person name="Ji P."/>
            <person name="Sakyi L.B."/>
            <person name="Cui X."/>
            <person name="Yuan T."/>
            <person name="Jiang B."/>
            <person name="Yang W."/>
            <person name="Lam T.T.-Y."/>
            <person name="Chang Q."/>
            <person name="Ding S."/>
            <person name="Wang X."/>
            <person name="Zhu J."/>
            <person name="Ruan X."/>
            <person name="Zhao L."/>
            <person name="Wei J."/>
            <person name="Que T."/>
            <person name="Du C."/>
            <person name="Cheng J."/>
            <person name="Dai P."/>
            <person name="Han X."/>
            <person name="Huang E."/>
            <person name="Gao Y."/>
            <person name="Liu J."/>
            <person name="Shao H."/>
            <person name="Ye R."/>
            <person name="Li L."/>
            <person name="Wei W."/>
            <person name="Wang X."/>
            <person name="Wang C."/>
            <person name="Yang T."/>
            <person name="Huo Q."/>
            <person name="Li W."/>
            <person name="Guo W."/>
            <person name="Chen H."/>
            <person name="Zhou L."/>
            <person name="Ni X."/>
            <person name="Tian J."/>
            <person name="Zhou Y."/>
            <person name="Sheng Y."/>
            <person name="Liu T."/>
            <person name="Pan Y."/>
            <person name="Xia L."/>
            <person name="Li J."/>
            <person name="Zhao F."/>
            <person name="Cao W."/>
        </authorList>
    </citation>
    <scope>NUCLEOTIDE SEQUENCE</scope>
    <source>
        <strain evidence="1">Dsil-2018</strain>
    </source>
</reference>
<comment type="caution">
    <text evidence="1">The sequence shown here is derived from an EMBL/GenBank/DDBJ whole genome shotgun (WGS) entry which is preliminary data.</text>
</comment>
<dbReference type="EMBL" id="CM023480">
    <property type="protein sequence ID" value="KAH7971393.1"/>
    <property type="molecule type" value="Genomic_DNA"/>
</dbReference>
<keyword evidence="2" id="KW-1185">Reference proteome</keyword>
<name>A0ACB8DLG3_DERSI</name>
<gene>
    <name evidence="1" type="ORF">HPB49_023219</name>
</gene>
<evidence type="ECO:0000313" key="2">
    <source>
        <dbReference type="Proteomes" id="UP000821865"/>
    </source>
</evidence>
<evidence type="ECO:0000313" key="1">
    <source>
        <dbReference type="EMBL" id="KAH7971393.1"/>
    </source>
</evidence>
<sequence length="243" mass="26267">MAAHSGAHTGPLDRERCASASPPQSMRSAARGAPFRRLRQILLQKRRNAVNWVDAKVPASVDDSVGRKWCPTSVAWVSAVCAGVVAVLSYMNSLDADFRARRHGGGGGDPTPMSPVTTDHTRCRHGRRFGSTSSGGDRSMVDRRSHMSYLTPHSAQFQLKVSTVRDRYDSWLLGSAIGRPKKSFIQSDDDDACRLLSPVTSGFPITATISSCMKSPSTHAGTAPAHMTGIHAAPVKHYFRPTP</sequence>
<accession>A0ACB8DLG3</accession>
<proteinExistence type="predicted"/>
<dbReference type="Proteomes" id="UP000821865">
    <property type="component" value="Chromosome 11"/>
</dbReference>